<dbReference type="PROSITE" id="PS50893">
    <property type="entry name" value="ABC_TRANSPORTER_2"/>
    <property type="match status" value="1"/>
</dbReference>
<dbReference type="InterPro" id="IPR050086">
    <property type="entry name" value="MetN_ABC_transporter-like"/>
</dbReference>
<proteinExistence type="inferred from homology"/>
<dbReference type="SUPFAM" id="SSF52540">
    <property type="entry name" value="P-loop containing nucleoside triphosphate hydrolases"/>
    <property type="match status" value="1"/>
</dbReference>
<dbReference type="Gene3D" id="3.40.50.300">
    <property type="entry name" value="P-loop containing nucleotide triphosphate hydrolases"/>
    <property type="match status" value="1"/>
</dbReference>
<dbReference type="GO" id="GO:0015424">
    <property type="term" value="F:ABC-type amino acid transporter activity"/>
    <property type="evidence" value="ECO:0007669"/>
    <property type="project" value="InterPro"/>
</dbReference>
<evidence type="ECO:0000256" key="4">
    <source>
        <dbReference type="ARBA" id="ARBA00022840"/>
    </source>
</evidence>
<dbReference type="KEGG" id="srq:SR187_2975"/>
<dbReference type="OrthoDB" id="9804199at2"/>
<dbReference type="RefSeq" id="WP_024532083.1">
    <property type="nucleotide sequence ID" value="NZ_AP018400.1"/>
</dbReference>
<feature type="domain" description="ABC transporter" evidence="5">
    <location>
        <begin position="4"/>
        <end position="239"/>
    </location>
</feature>
<dbReference type="Pfam" id="PF00005">
    <property type="entry name" value="ABC_tran"/>
    <property type="match status" value="1"/>
</dbReference>
<organism evidence="6 7">
    <name type="scientific">Streptococcus ruminantium</name>
    <dbReference type="NCBI Taxonomy" id="1917441"/>
    <lineage>
        <taxon>Bacteria</taxon>
        <taxon>Bacillati</taxon>
        <taxon>Bacillota</taxon>
        <taxon>Bacilli</taxon>
        <taxon>Lactobacillales</taxon>
        <taxon>Streptococcaceae</taxon>
        <taxon>Streptococcus</taxon>
    </lineage>
</organism>
<keyword evidence="4 6" id="KW-0067">ATP-binding</keyword>
<sequence length="253" mass="28255">MTLVEFKNVNKYYGDYHALRNINLEFKPGQVVVLLGPSGSGKSTLIRTINGLEMINKGSLIVNGHTVSNSTVKELVALRKEVGMVFQHFNLYPHKTVLENVTLAPIKVLGIDKVSAEKTAQKYLEFVNLWDRKDSYPAMLSGGQKQRVAIARGLAMQPELLLFDEPTSALDPETIGDVLTVMQKLARDGMNMIIVTHEMGFARKVADRIIFMAEGEVLVDTTDVNGFFDHPTEPRAQQFLSKIINHESDKIKL</sequence>
<dbReference type="CDD" id="cd03262">
    <property type="entry name" value="ABC_HisP_GlnQ"/>
    <property type="match status" value="1"/>
</dbReference>
<evidence type="ECO:0000313" key="7">
    <source>
        <dbReference type="Proteomes" id="UP000269331"/>
    </source>
</evidence>
<dbReference type="InterPro" id="IPR017871">
    <property type="entry name" value="ABC_transporter-like_CS"/>
</dbReference>
<dbReference type="SMART" id="SM00382">
    <property type="entry name" value="AAA"/>
    <property type="match status" value="1"/>
</dbReference>
<evidence type="ECO:0000313" key="6">
    <source>
        <dbReference type="EMBL" id="BBA92204.1"/>
    </source>
</evidence>
<accession>A0A2Z5TPB0</accession>
<dbReference type="GeneID" id="52229166"/>
<dbReference type="PIRSF" id="PIRSF039085">
    <property type="entry name" value="ABC_ATPase_HisP"/>
    <property type="match status" value="1"/>
</dbReference>
<dbReference type="PROSITE" id="PS00211">
    <property type="entry name" value="ABC_TRANSPORTER_1"/>
    <property type="match status" value="1"/>
</dbReference>
<evidence type="ECO:0000256" key="2">
    <source>
        <dbReference type="ARBA" id="ARBA00022448"/>
    </source>
</evidence>
<dbReference type="Proteomes" id="UP000269331">
    <property type="component" value="Chromosome"/>
</dbReference>
<dbReference type="EMBL" id="AP018400">
    <property type="protein sequence ID" value="BBA92204.1"/>
    <property type="molecule type" value="Genomic_DNA"/>
</dbReference>
<keyword evidence="3" id="KW-0547">Nucleotide-binding</keyword>
<evidence type="ECO:0000259" key="5">
    <source>
        <dbReference type="PROSITE" id="PS50893"/>
    </source>
</evidence>
<dbReference type="PANTHER" id="PTHR43166">
    <property type="entry name" value="AMINO ACID IMPORT ATP-BINDING PROTEIN"/>
    <property type="match status" value="1"/>
</dbReference>
<keyword evidence="2" id="KW-0813">Transport</keyword>
<dbReference type="InterPro" id="IPR027417">
    <property type="entry name" value="P-loop_NTPase"/>
</dbReference>
<dbReference type="GO" id="GO:0016887">
    <property type="term" value="F:ATP hydrolysis activity"/>
    <property type="evidence" value="ECO:0007669"/>
    <property type="project" value="InterPro"/>
</dbReference>
<dbReference type="FunFam" id="3.40.50.300:FF:000020">
    <property type="entry name" value="Amino acid ABC transporter ATP-binding component"/>
    <property type="match status" value="1"/>
</dbReference>
<evidence type="ECO:0000256" key="1">
    <source>
        <dbReference type="ARBA" id="ARBA00005417"/>
    </source>
</evidence>
<reference evidence="6 7" key="1">
    <citation type="journal article" date="2018" name="Genome Biol. Evol.">
        <title>Complete Genome Sequence of Streptococcus ruminantium sp. nov. GUT-187T (=DSM 104980T =JCM 31869T), the Type Strain of S. ruminantium, and Comparison with Genome Sequences of Streptococcus suis Strains.</title>
        <authorList>
            <person name="Tohya M."/>
            <person name="Sekizaki T."/>
            <person name="Miyoshi-Akiyama T."/>
        </authorList>
    </citation>
    <scope>NUCLEOTIDE SEQUENCE [LARGE SCALE GENOMIC DNA]</scope>
    <source>
        <strain evidence="6 7">GUT187T</strain>
    </source>
</reference>
<dbReference type="AlphaFoldDB" id="A0A2Z5TPB0"/>
<evidence type="ECO:0000256" key="3">
    <source>
        <dbReference type="ARBA" id="ARBA00022741"/>
    </source>
</evidence>
<protein>
    <submittedName>
        <fullName evidence="6">Amino acid ABC transporter ATP-binding protein</fullName>
    </submittedName>
</protein>
<gene>
    <name evidence="6" type="ORF">SR187_2975</name>
</gene>
<comment type="similarity">
    <text evidence="1">Belongs to the ABC transporter superfamily.</text>
</comment>
<dbReference type="InterPro" id="IPR003439">
    <property type="entry name" value="ABC_transporter-like_ATP-bd"/>
</dbReference>
<dbReference type="GO" id="GO:0005524">
    <property type="term" value="F:ATP binding"/>
    <property type="evidence" value="ECO:0007669"/>
    <property type="project" value="UniProtKB-KW"/>
</dbReference>
<name>A0A2Z5TPB0_9STRE</name>
<dbReference type="InterPro" id="IPR030679">
    <property type="entry name" value="ABC_ATPase_HisP-typ"/>
</dbReference>
<dbReference type="InterPro" id="IPR003593">
    <property type="entry name" value="AAA+_ATPase"/>
</dbReference>
<dbReference type="PANTHER" id="PTHR43166:SF4">
    <property type="entry name" value="PHOSPHONATES IMPORT ATP-BINDING PROTEIN PHNC"/>
    <property type="match status" value="1"/>
</dbReference>